<keyword evidence="2 7" id="KW-0813">Transport</keyword>
<dbReference type="SUPFAM" id="SSF49464">
    <property type="entry name" value="Carboxypeptidase regulatory domain-like"/>
    <property type="match status" value="1"/>
</dbReference>
<dbReference type="NCBIfam" id="TIGR04056">
    <property type="entry name" value="OMP_RagA_SusC"/>
    <property type="match status" value="1"/>
</dbReference>
<evidence type="ECO:0000259" key="9">
    <source>
        <dbReference type="Pfam" id="PF07715"/>
    </source>
</evidence>
<feature type="transmembrane region" description="Helical" evidence="8">
    <location>
        <begin position="37"/>
        <end position="56"/>
    </location>
</feature>
<dbReference type="RefSeq" id="WP_354660146.1">
    <property type="nucleotide sequence ID" value="NZ_JBEXAC010000001.1"/>
</dbReference>
<evidence type="ECO:0000256" key="7">
    <source>
        <dbReference type="PROSITE-ProRule" id="PRU01360"/>
    </source>
</evidence>
<evidence type="ECO:0000256" key="6">
    <source>
        <dbReference type="ARBA" id="ARBA00023237"/>
    </source>
</evidence>
<dbReference type="InterPro" id="IPR039426">
    <property type="entry name" value="TonB-dep_rcpt-like"/>
</dbReference>
<keyword evidence="5 7" id="KW-0472">Membrane</keyword>
<evidence type="ECO:0000313" key="10">
    <source>
        <dbReference type="EMBL" id="MET6997510.1"/>
    </source>
</evidence>
<name>A0ABV2T4G3_9BACT</name>
<accession>A0ABV2T4G3</accession>
<dbReference type="InterPro" id="IPR036942">
    <property type="entry name" value="Beta-barrel_TonB_sf"/>
</dbReference>
<dbReference type="Gene3D" id="2.170.130.10">
    <property type="entry name" value="TonB-dependent receptor, plug domain"/>
    <property type="match status" value="1"/>
</dbReference>
<dbReference type="PROSITE" id="PS52016">
    <property type="entry name" value="TONB_DEPENDENT_REC_3"/>
    <property type="match status" value="1"/>
</dbReference>
<sequence>MKFIQWLKAIAIPGPFRPGFFLPKSGHRIIFRTSQHFIKTLLIMKLTALLILLSFFQLRARSVAQTVTFSGKDVPLQKVFSAVEMQTGYFFFYNETLLKGSHPVTLEVANIPLESFLSLLFNDLPLKYSIKKKAIIISGKLVAPVDQVSTPPGITVSGVVYDEKTGMPVSGANVVVNTSGKATKTDEKGMFVLNGIGENAQITISCIGYEKTTLITGKKDAFHTVLMRIAISELDQAVVQGYGLTSKRLATGNIVKISGEEIRKQPVMNPLMALQGRVPGMIVTPTSGNASSPVKVEIRGRNALNPEFFSEPLYVIDGVPQTVLNVKGAPNYNQGVSSGFIQGGISATKGQSPLFSLNPDDIESIEVLMDGDATAIYGSRAANGVILITTKRARPGKTSFNLRIEQGIVMAPRYPKMLTTQEYLAMRREAFTNDGIIPTAANAPDLTVWDTTRNTDWIRDVLGTGKNTAVSAGLSGGDNKTSFSISSNYVKQVDLFNRSGSNQRATLNIALSHHSPNQKLSVNLKANYGFTKVDAMNDNKSAFTLPPNAPPIYNAKGALNYDDWNAVGMGSQYPFVYLLSPAIAKTNSLTSGLSINYELLKGLTLSADAGYTNMQNTNDFFSPIAAQNPARSPLGSATFGRTRNNSWILEPQLRYTRFIGLGSLTVQVGGSLQTVYTSGLTITASGYTNDELLRSISSAPSQMASEGYSEYKYAAVFARINYNWDSKYILNINARRDGSSRFAPGRQFGNFGSIGASWIASEERWLKDRLPSWFNFIKLRGSYGLTGGDNIGDYQYLSQWSAKQPGNFAPMFKYNGLQPYVPIHAVNQQYHWEEVRNIEGALNLGFLKERANLTLAWYRKRSGNQLTELPTPIYTGFPSVVANWVATVQNSGLDVTLNAMLIKKKDLSLSLSFNINNNKNKLIAYPGIESSPYATRYKVGQSLDMKYLLKYVGVDPATGLYSFEDYNKDGKVFKNISVVPGTFDDDRFIAINLAPKYAGGFGTDLRYKDFAFSLYFDFINKMGTHPYLSVTPGKMSNLVLPEEVVNNHWRKPGDKADYARYTSTFLSNNISDSDRAYMDASFIRLNNIALSYSLPEKLVKKAAMQSCSFSITAQNVFTITRYKMDPEIQNMSFNPIPRVITGTLSFNF</sequence>
<dbReference type="Pfam" id="PF13715">
    <property type="entry name" value="CarbopepD_reg_2"/>
    <property type="match status" value="1"/>
</dbReference>
<keyword evidence="3 7" id="KW-1134">Transmembrane beta strand</keyword>
<evidence type="ECO:0000256" key="5">
    <source>
        <dbReference type="ARBA" id="ARBA00023136"/>
    </source>
</evidence>
<keyword evidence="4 7" id="KW-0812">Transmembrane</keyword>
<dbReference type="SUPFAM" id="SSF56935">
    <property type="entry name" value="Porins"/>
    <property type="match status" value="1"/>
</dbReference>
<keyword evidence="11" id="KW-1185">Reference proteome</keyword>
<dbReference type="Pfam" id="PF07715">
    <property type="entry name" value="Plug"/>
    <property type="match status" value="1"/>
</dbReference>
<dbReference type="InterPro" id="IPR008969">
    <property type="entry name" value="CarboxyPept-like_regulatory"/>
</dbReference>
<evidence type="ECO:0000256" key="8">
    <source>
        <dbReference type="SAM" id="Phobius"/>
    </source>
</evidence>
<dbReference type="InterPro" id="IPR023997">
    <property type="entry name" value="TonB-dep_OMP_SusC/RagA_CS"/>
</dbReference>
<organism evidence="10 11">
    <name type="scientific">Chitinophaga defluvii</name>
    <dbReference type="NCBI Taxonomy" id="3163343"/>
    <lineage>
        <taxon>Bacteria</taxon>
        <taxon>Pseudomonadati</taxon>
        <taxon>Bacteroidota</taxon>
        <taxon>Chitinophagia</taxon>
        <taxon>Chitinophagales</taxon>
        <taxon>Chitinophagaceae</taxon>
        <taxon>Chitinophaga</taxon>
    </lineage>
</organism>
<evidence type="ECO:0000256" key="1">
    <source>
        <dbReference type="ARBA" id="ARBA00004571"/>
    </source>
</evidence>
<evidence type="ECO:0000256" key="4">
    <source>
        <dbReference type="ARBA" id="ARBA00022692"/>
    </source>
</evidence>
<protein>
    <submittedName>
        <fullName evidence="10">SusC/RagA family TonB-linked outer membrane protein</fullName>
    </submittedName>
</protein>
<proteinExistence type="inferred from homology"/>
<dbReference type="InterPro" id="IPR023996">
    <property type="entry name" value="TonB-dep_OMP_SusC/RagA"/>
</dbReference>
<evidence type="ECO:0000313" key="11">
    <source>
        <dbReference type="Proteomes" id="UP001549749"/>
    </source>
</evidence>
<dbReference type="Proteomes" id="UP001549749">
    <property type="component" value="Unassembled WGS sequence"/>
</dbReference>
<evidence type="ECO:0000256" key="2">
    <source>
        <dbReference type="ARBA" id="ARBA00022448"/>
    </source>
</evidence>
<gene>
    <name evidence="10" type="ORF">ABR189_09025</name>
</gene>
<dbReference type="InterPro" id="IPR037066">
    <property type="entry name" value="Plug_dom_sf"/>
</dbReference>
<dbReference type="Gene3D" id="2.60.40.1120">
    <property type="entry name" value="Carboxypeptidase-like, regulatory domain"/>
    <property type="match status" value="1"/>
</dbReference>
<dbReference type="EMBL" id="JBEXAC010000001">
    <property type="protein sequence ID" value="MET6997510.1"/>
    <property type="molecule type" value="Genomic_DNA"/>
</dbReference>
<keyword evidence="8" id="KW-1133">Transmembrane helix</keyword>
<feature type="domain" description="TonB-dependent receptor plug" evidence="9">
    <location>
        <begin position="248"/>
        <end position="385"/>
    </location>
</feature>
<dbReference type="Gene3D" id="2.40.170.20">
    <property type="entry name" value="TonB-dependent receptor, beta-barrel domain"/>
    <property type="match status" value="1"/>
</dbReference>
<comment type="similarity">
    <text evidence="7">Belongs to the TonB-dependent receptor family.</text>
</comment>
<comment type="caution">
    <text evidence="10">The sequence shown here is derived from an EMBL/GenBank/DDBJ whole genome shotgun (WGS) entry which is preliminary data.</text>
</comment>
<dbReference type="InterPro" id="IPR012910">
    <property type="entry name" value="Plug_dom"/>
</dbReference>
<dbReference type="NCBIfam" id="TIGR04057">
    <property type="entry name" value="SusC_RagA_signa"/>
    <property type="match status" value="1"/>
</dbReference>
<comment type="subcellular location">
    <subcellularLocation>
        <location evidence="1 7">Cell outer membrane</location>
        <topology evidence="1 7">Multi-pass membrane protein</topology>
    </subcellularLocation>
</comment>
<reference evidence="10 11" key="1">
    <citation type="submission" date="2024-06" db="EMBL/GenBank/DDBJ databases">
        <title>Chitinophaga defluvii sp. nov., isolated from municipal sewage.</title>
        <authorList>
            <person name="Zhang L."/>
        </authorList>
    </citation>
    <scope>NUCLEOTIDE SEQUENCE [LARGE SCALE GENOMIC DNA]</scope>
    <source>
        <strain evidence="10 11">H8</strain>
    </source>
</reference>
<keyword evidence="6 7" id="KW-0998">Cell outer membrane</keyword>
<evidence type="ECO:0000256" key="3">
    <source>
        <dbReference type="ARBA" id="ARBA00022452"/>
    </source>
</evidence>